<keyword evidence="1" id="KW-0812">Transmembrane</keyword>
<gene>
    <name evidence="2" type="ORF">Hesp095</name>
</gene>
<accession>S5N9C4</accession>
<dbReference type="RefSeq" id="YP_008378311.1">
    <property type="nucleotide sequence ID" value="NC_021923.1"/>
</dbReference>
<reference evidence="2 3" key="1">
    <citation type="journal article" date="2013" name="Virus Genes">
        <title>The genome of a baculovirus isolated from Hemileuca sp. encodes a serpin ortholog.</title>
        <authorList>
            <person name="Rohrmann G.F."/>
            <person name="Erlandson M.A."/>
            <person name="Theilmann D.A."/>
        </authorList>
    </citation>
    <scope>NUCLEOTIDE SEQUENCE [LARGE SCALE GENOMIC DNA]</scope>
</reference>
<dbReference type="Proteomes" id="UP000203768">
    <property type="component" value="Segment"/>
</dbReference>
<keyword evidence="1" id="KW-1133">Transmembrane helix</keyword>
<evidence type="ECO:0000313" key="2">
    <source>
        <dbReference type="EMBL" id="AGR56847.1"/>
    </source>
</evidence>
<dbReference type="OrthoDB" id="28987at10239"/>
<dbReference type="KEGG" id="vg:16489497"/>
<evidence type="ECO:0000313" key="3">
    <source>
        <dbReference type="Proteomes" id="UP000203768"/>
    </source>
</evidence>
<proteinExistence type="predicted"/>
<protein>
    <submittedName>
        <fullName evidence="2">Ac108</fullName>
    </submittedName>
</protein>
<keyword evidence="3" id="KW-1185">Reference proteome</keyword>
<dbReference type="EMBL" id="KF158713">
    <property type="protein sequence ID" value="AGR56847.1"/>
    <property type="molecule type" value="Genomic_DNA"/>
</dbReference>
<dbReference type="InterPro" id="IPR009313">
    <property type="entry name" value="Baculo_11_kDa"/>
</dbReference>
<name>S5N9C4_9ABAC</name>
<keyword evidence="1" id="KW-0472">Membrane</keyword>
<evidence type="ECO:0000256" key="1">
    <source>
        <dbReference type="SAM" id="Phobius"/>
    </source>
</evidence>
<organism evidence="2 3">
    <name type="scientific">Hemileuca sp. nucleopolyhedrovirus</name>
    <dbReference type="NCBI Taxonomy" id="1367203"/>
    <lineage>
        <taxon>Viruses</taxon>
        <taxon>Viruses incertae sedis</taxon>
        <taxon>Naldaviricetes</taxon>
        <taxon>Lefavirales</taxon>
        <taxon>Baculoviridae</taxon>
        <taxon>Alphabaculovirus</taxon>
        <taxon>Alphabaculovirus heleucae</taxon>
        <taxon>Hemileuca species nucleopolyhedrovirus</taxon>
    </lineage>
</organism>
<sequence>MRIVICKLNAKMRRTANTALGAVPSESILDYDQLQQIVSRNKIFLRDFILIVCCIIVFVILIVFILFIVLIAKNMEQLEIDAMKRHKTLMANLDYRNIGD</sequence>
<feature type="transmembrane region" description="Helical" evidence="1">
    <location>
        <begin position="48"/>
        <end position="72"/>
    </location>
</feature>
<dbReference type="GeneID" id="16489497"/>
<dbReference type="Pfam" id="PF06143">
    <property type="entry name" value="Baculo_11_kDa"/>
    <property type="match status" value="1"/>
</dbReference>